<feature type="compositionally biased region" description="Basic and acidic residues" evidence="20">
    <location>
        <begin position="3077"/>
        <end position="3087"/>
    </location>
</feature>
<evidence type="ECO:0000256" key="17">
    <source>
        <dbReference type="ARBA" id="ARBA00034494"/>
    </source>
</evidence>
<feature type="compositionally biased region" description="Basic and acidic residues" evidence="20">
    <location>
        <begin position="3719"/>
        <end position="3732"/>
    </location>
</feature>
<dbReference type="Gene3D" id="3.30.2160.10">
    <property type="entry name" value="Hect, E3 ligase catalytic domain"/>
    <property type="match status" value="1"/>
</dbReference>
<dbReference type="InterPro" id="IPR010255">
    <property type="entry name" value="Haem_peroxidase_sf"/>
</dbReference>
<feature type="region of interest" description="Disordered" evidence="20">
    <location>
        <begin position="2628"/>
        <end position="2648"/>
    </location>
</feature>
<feature type="region of interest" description="Disordered" evidence="20">
    <location>
        <begin position="1763"/>
        <end position="1801"/>
    </location>
</feature>
<feature type="compositionally biased region" description="Acidic residues" evidence="20">
    <location>
        <begin position="3404"/>
        <end position="3467"/>
    </location>
</feature>
<dbReference type="SUPFAM" id="SSF56204">
    <property type="entry name" value="Hect, E3 ligase catalytic domain"/>
    <property type="match status" value="1"/>
</dbReference>
<protein>
    <recommendedName>
        <fullName evidence="21">HECT domain-containing protein</fullName>
    </recommendedName>
</protein>
<dbReference type="InterPro" id="IPR034812">
    <property type="entry name" value="Ppo-like_N"/>
</dbReference>
<dbReference type="GO" id="GO:0061630">
    <property type="term" value="F:ubiquitin protein ligase activity"/>
    <property type="evidence" value="ECO:0007669"/>
    <property type="project" value="UniProtKB-EC"/>
</dbReference>
<feature type="compositionally biased region" description="Basic and acidic residues" evidence="20">
    <location>
        <begin position="3045"/>
        <end position="3066"/>
    </location>
</feature>
<feature type="binding site" description="axial binding residue" evidence="18">
    <location>
        <position position="377"/>
    </location>
    <ligand>
        <name>heme b</name>
        <dbReference type="ChEBI" id="CHEBI:60344"/>
    </ligand>
    <ligandPart>
        <name>Fe</name>
        <dbReference type="ChEBI" id="CHEBI:18248"/>
    </ligandPart>
</feature>
<proteinExistence type="inferred from homology"/>
<evidence type="ECO:0000256" key="11">
    <source>
        <dbReference type="ARBA" id="ARBA00022816"/>
    </source>
</evidence>
<feature type="region of interest" description="Disordered" evidence="20">
    <location>
        <begin position="2666"/>
        <end position="2721"/>
    </location>
</feature>
<evidence type="ECO:0000256" key="14">
    <source>
        <dbReference type="ARBA" id="ARBA00023004"/>
    </source>
</evidence>
<dbReference type="SMART" id="SM00119">
    <property type="entry name" value="HECTc"/>
    <property type="match status" value="1"/>
</dbReference>
<dbReference type="InterPro" id="IPR019791">
    <property type="entry name" value="Haem_peroxidase_animal"/>
</dbReference>
<evidence type="ECO:0000256" key="3">
    <source>
        <dbReference type="ARBA" id="ARBA00004123"/>
    </source>
</evidence>
<sequence length="4754" mass="531055">MAESESGGVINGLGKTVSQLEKVVSASLRPLPTETGDGSYVKESNSTGIVRDLGRMDLSDVKTIVELTKNAATGEPLNDKHYIMERLIQLTSALPSNSRVGKELTNAFLNQLWKDLEHPPVSYLGREYSYREADGSGNNVLWPHIGAAGSHYARSVRPKTLQSPALPDPETLFDSLLARKDFKEHPNKISSILFYIASIIIHDLFQTDRNDATISLTSSYLDLSPLYGNNQDEQNLVRTFKDGKLKPDCFSTKRVLGFPPGIGVILIMFNRFHNYVVEQLASINEGGRFTKPDESDTKAYARYDNDLFQTGRLVTCGLYVNIILKDYVRTILNVNRTDSLWSLDPRAEMKDGLLGEAAAQATGNQVSAEFNLVYRWHSCISQRDEKWTEDLYKDMFPGRDPSSVSLQEFVRGLGKWEADLPEQPEDRPFAGLQRKPDGSFDDDSLVKIFEDSVEDCAGAFGASNVPTIFKSIEALGIKQARSWNLATLNEFRNYFNLTPYKTFEEINPDPVISDQLKRLYDHPDHVEIYPGVIVEDTKEAVVPGSGLCTNFTISRAILSDAVALVRGDRFYTVDFTPRHLTNWAFSEIEPKDSVDQGQVFYKLVLRAFPNHFKGNSIYAHFPLVIPSENKNILTKLGFAEKYSWDKPGLTPPPEFINSHSACMSILSDQETFKVTWGSKIEFLMHRGKQPFGRDFMLSGDRPPNSASRKMMGAALYRKRWENEVRSFYEDITLQLLHRNSYKIAGINQVDIVRDVANPAQVNFCANVFSLPLKTESNPRGVFTESELYQIMAVVFTSIFYDADPANSFELNQAAREVTQQLGQLAMANVELVNNTGFIANLVSSLHRHDVLSEYGVHMIQRLLGSGLPAEEIVWTHILPTAGGMVANQAQLFSQCLDYYLSEEGSVHLPDIKRLAKVDTPETDELLLRYFMEGARLRSSVGLPRMVTKPTVIEDNGKKLNLKAGQHILCNLVSASMDPTSFPEPEKVRLDRDMDLYAHFGFGPHQCLGIGLCKLALTTMLKVIGRLDNLRRAPGPQGQLKKLSGPGGIAKYMNPDQSGFSPFPTSMKIQWDGELPRVESQVNEVVCWHIQMRVYPSENCDLYHWINVLNRFDEILATANEKYGLNNGPQTKPFGRHVLVDSYASDDNKLSPEDIEAKLTALGYGVEGDRELLQAILDFSRLLLDKCGNRSLYSSSERLGELLNTTSLCLLQSTLRLSLSLAQRYHSRQRGSTHLQQSLLAAHFNIDLEKLQKIAAPFPRPSVFNKTPVSPPVGVKGKEKQSQTKHDANDLVTLVRESDGWEEWGHVHLLYYPSGTSDQAKSTSETVHGGLPTQAPTTPTPLRRSHTHPTPRLSRTSIMEDSPSSAVNTPSGKLEEATRGGKVLDIPYSRISSSTPDSLVASHAEELPEDSKYELLHRIRTAQGLATSPSSREQILSIKVLAITNLAYVYPESLFQQKILQYDMEQPKRLQLAYQLGELVHLGASGDLPASRGVQTLVLQALDSLAKHKARAIDVCAALSVNVNHGVLMFLTRKAVNELGSEDKETDDGSQDEWRDALLALLRTLPGSSTRTPETLVSAGLIPMFVDVLNLRTEKARRVYSRIMEFLDTFVHAVRDALGTLTTAKGFEAISDLIDFETKTSFENVSRGAGIPSHHKTPSIDYQIPYFQQQTLRWMFRFVNHIMQHNGGGFDRVLRNLIDSPQLLTSLRLVFENARVFGSHVWSNAVNILSSFIHNEPTSYAVIAEAGLSKSFLQAVTHSEIKAQEKLPVDTEGAEVEGESSTRPSEVETSQSGSEPQKTREYELARSKDAKLALGIMPAAEALSCIPSAFGAICLNSSGLELFQSSHALESFFEIFENPEHVKCLKDDPNLVRSLGTTFDELVRHHPALKSTIMAAVIVMVARVGFLCRSKAWSDGMGSKLWTDNSQGKPVLSGPAYHLFRKIGGTRVAGDLAPSDLGIREIKSGALPDGGTMKTGDLGHVLPASNTDIDPKDVDPTGLTVTDYLYPVLRFLGAFFENQSNCTYFIECGGVEFVLDIATLQSLPFDFHNTDANQELTVLVHMLAETKPHLVLPGLVDRAEQIVEQLSEFWRLSGPRESGFFTPLIKPPLEKESKDQGDKSWELAKDNGTYFAKNMVAALILTDLLREVYSMPLYQTRPSQQTSAFAQVNLADRYCSLIGRLGGLHAACVWEEILLEKNIPDTWDQATKVQLTGAGSEKPNESSGPANAETSLAVPAPPREGSTTSEPAQPGVAQEPSGDTSNAPESSVAFKNVQALRYLLSSLPSSITGFFHNLGLGLIGKRRIDLYQKQNATSVAEAIAGAVLEQLQFAPPNTSANHKLRFAYLIVILSSFSHLLFEATADRPHSHYLTLVLFAFKRIHGLKAMKDICDVFVREVKTLTPPESVPDSEKDVSARLTSAYGGIKIILSFFSELASGKNIVESSQTQAMTSSDRERDRPDYFQPGQFLVDLRMEILPMARDLWNSDFATQSSSSVIKCLVDILRSSLDGEYETGAAQRSNLPPAFAEVSRRKLVINRDRVAALQAKDFDLEVVKEALYRCNNQYAPAEEYCKAQDWLLPAPRIPPPPNDIESVRTPGGETSEDQVVGDASPFESRFLDRSTLAMLIAQASGRSDDMPRQEQGQGGPVETEVRHGSEFLARALSHILNDDHSAVDSDREDSSSSNTRNLNPSAGDFSEPSNHLTDPSPEQRTEQSARRREVTTVEDLDKEREKVRSNLIERCLDVLNEHHDVSFELADLIASATKKHRDPESFRKEVGEILVQSLVSLQMENFQAAGKKVAAYAHLLALVVQDRDMYNATLEELKECFTTFLGFISVPSEKSSDESFPWIGHVLLVLEKLLSDDAQPPQIRWNMPDNENPGAEDDAPAQLEEPLISNEQKTQLFEALVEILPRVGKDDTLALSVCRVLVILTRNRSIATRLGEKRSLQRLFVMMKQLSSTTNEKLQGAFMLILRHIVEDEDTIRQIMRSEIVANFESKSSRQIDTTGYVRQMYHLVLRSPELFVEVSNEKLKLQRYDSRQRPQVLTLKSDKNTGSSDKETAQDTTETAKDGSQTSADAQPEDKDKGKGLELKPPVVENPDGVIHYLLSELLSYKDVDDKEPSTEATETSAPEQSEIQTDVEMATDEPSPSVSTTDLQATRNTKKAEKPAFKADDHPIYIYRCFLLQCLTELLSSYNRTKVEFINFSRKADPLAATPSKPRSGILNYLLNALVPIGTMEHDESVVFKKRANTSAWTMRVLVALCTKTGEFGGTGRRRSEQNSNEEDEPELAFVRSETSDISTLGETEEDEISSATSVSDLEDDREETPDLFRHSTLGMLEPRHEEETSSEESDEEDDGMYDDEYEDEMDYEEDLPEDDGEVVSDEEDEIEGVGPIEGLPGDSGMDIEVVIDDDEDDDDDDDDDEDEDDSDMEDDEILAGEITGDQDNESLEEGDDDEWESEEMSEDDEEAEIMNRLEDELEGIRQVEQRQGQRFDDLFRVLNEAAGGVEDLQAPDSLDDIVDDDLNDDDEDEEIDELEEELEDADEDQGSYQGFDDDEDLIEPWGWDGDEAPIPRGHHHHRYRGPQPGWAAVTGIMPSSGRHGIVPIQPYRFHRTQVPARGNDDGTNPLLVRTDRGPEAGQSRGPGNEAFTDWVHGMEPVSTGRLLPMDSPALPEELREEVIMQQLAEQRSQAAAAGEEPSEINPEFLEALPPEIREELLQQEAADRRRRERESARRQGASGGAPPRAEDMDAASFLATLDPSLRQAVLADQPEEILATLGPEFVTEARALPGRRLTQFGDIARVDHRQRNEPTDEQEPKKQQRRQIVQMLDKAGVATLLRLMFMPLQGNARHQLNDILHNVCENRQNRVEVISLLLSVLQDGSSDVSAIERSFAQLSLRAKSPSVQKTPQSVKRNLAFQTSSSVSNEVTPIMVVQQCLGTLSFLSQYNPHIAWFFLTEHDPSSTLKLKAFRKGKGKENKANKFALNALLTLLDRKLIMESPNCMEQLSSLLSSITQPLTLLSRREKEKQEEEDKGKKPEPAQDDRSTEEQQQQQQQQEQPSEAAEPTTSAADTTMTDAPLPSVENTEAQSTTAQPEEGTSAEPSKSETGKGSAEDEKHKKKSIEPPVVPDHNLQLVVHILAARECNGKTFRETLSTINNLSAIPKARDVIGNELVHQAQDLSTTILTDLDELLSHINQARTGTDMQGLALAKFSPASSDQAKLLRVLTALDYLFDPSRSDKAKGGDSEQVAKEDVLQTLYESSTFGPLWTRLSECLALIRQKENMLNVATILLPLIEALMVVCKNTSLKETPLSRNARELSVSSTSVGAGLNMESLFFKFTEEHRKILNELVRQNPRLMSGTFSLLVKNPKVLEFDNKRNYFTRRIHSRGAEPRHPHPPLQLSVRRDQVFLDSFKSLYFKSADELKYGKLNVRFHGEEGVDAGGVTREWFQVLARGMFNPNYALFIPVAADRTTFHPNRLSGVNSEHLMFFKFIGRIIGKALYEGRVLDCHFSRAVYKCILGRSVSIKDMETLDLDYYKSLLWMLENDITDIITETFAVETDDFGEKQVIDLVENGSNIPVTQENKEEYVQRVVDYRLVRSVKEQLDNFLKGFHEIIPADLISIFNEQELELLISGLPEIDVDDWKANTEYHNYSASSPQIQWFWRAVRSFDKEERAKLLQFVTGTSKVPLNGFKELEGMNGVSRFNIHRDYGNKDRLPSAHTCFNQLDLPEYDSYETLRQRLYTAMTAGSEYFGFA</sequence>
<feature type="compositionally biased region" description="Basic and acidic residues" evidence="20">
    <location>
        <begin position="2666"/>
        <end position="2678"/>
    </location>
</feature>
<feature type="region of interest" description="Disordered" evidence="20">
    <location>
        <begin position="3039"/>
        <end position="3093"/>
    </location>
</feature>
<dbReference type="GO" id="GO:0006511">
    <property type="term" value="P:ubiquitin-dependent protein catabolic process"/>
    <property type="evidence" value="ECO:0007669"/>
    <property type="project" value="TreeGrafter"/>
</dbReference>
<evidence type="ECO:0000256" key="5">
    <source>
        <dbReference type="ARBA" id="ARBA00011881"/>
    </source>
</evidence>
<comment type="catalytic activity">
    <reaction evidence="1">
        <text>(9Z,12Z)-octadecadienoate + O2 = (8R,9Z,12Z)-8-hydroperoxyoctadeca-9,12-dienoate</text>
        <dbReference type="Rhea" id="RHEA:25395"/>
        <dbReference type="ChEBI" id="CHEBI:15379"/>
        <dbReference type="ChEBI" id="CHEBI:30245"/>
        <dbReference type="ChEBI" id="CHEBI:58659"/>
        <dbReference type="EC" id="1.13.11.60"/>
    </reaction>
</comment>
<dbReference type="GO" id="GO:0006631">
    <property type="term" value="P:fatty acid metabolic process"/>
    <property type="evidence" value="ECO:0007669"/>
    <property type="project" value="UniProtKB-ARBA"/>
</dbReference>
<dbReference type="FunFam" id="3.30.2410.10:FF:000004">
    <property type="entry name" value="E3 ubiquitin-protein ligase HUWE1, variant"/>
    <property type="match status" value="1"/>
</dbReference>
<feature type="compositionally biased region" description="Polar residues" evidence="20">
    <location>
        <begin position="3144"/>
        <end position="3157"/>
    </location>
</feature>
<dbReference type="PROSITE" id="PS00086">
    <property type="entry name" value="CYTOCHROME_P450"/>
    <property type="match status" value="1"/>
</dbReference>
<comment type="subcellular location">
    <subcellularLocation>
        <location evidence="3">Nucleus</location>
    </subcellularLocation>
</comment>
<keyword evidence="13" id="KW-0560">Oxidoreductase</keyword>
<dbReference type="GO" id="GO:0020037">
    <property type="term" value="F:heme binding"/>
    <property type="evidence" value="ECO:0007669"/>
    <property type="project" value="InterPro"/>
</dbReference>
<feature type="region of interest" description="Disordered" evidence="20">
    <location>
        <begin position="3267"/>
        <end position="3467"/>
    </location>
</feature>
<dbReference type="Proteomes" id="UP000326289">
    <property type="component" value="Unassembled WGS sequence"/>
</dbReference>
<feature type="compositionally biased region" description="Basic and acidic residues" evidence="20">
    <location>
        <begin position="4020"/>
        <end position="4045"/>
    </location>
</feature>
<evidence type="ECO:0000256" key="8">
    <source>
        <dbReference type="ARBA" id="ARBA00022679"/>
    </source>
</evidence>
<dbReference type="GO" id="GO:0005634">
    <property type="term" value="C:nucleus"/>
    <property type="evidence" value="ECO:0007669"/>
    <property type="project" value="UniProtKB-SubCell"/>
</dbReference>
<dbReference type="SUPFAM" id="SSF48113">
    <property type="entry name" value="Heme-dependent peroxidases"/>
    <property type="match status" value="1"/>
</dbReference>
<evidence type="ECO:0000256" key="6">
    <source>
        <dbReference type="ARBA" id="ARBA00022448"/>
    </source>
</evidence>
<dbReference type="GO" id="GO:0016853">
    <property type="term" value="F:isomerase activity"/>
    <property type="evidence" value="ECO:0007669"/>
    <property type="project" value="UniProtKB-KW"/>
</dbReference>
<keyword evidence="8" id="KW-0808">Transferase</keyword>
<comment type="pathway">
    <text evidence="4">Protein modification; protein ubiquitination.</text>
</comment>
<comment type="catalytic activity">
    <reaction evidence="2">
        <text>S-ubiquitinyl-[E2 ubiquitin-conjugating enzyme]-L-cysteine + [acceptor protein]-L-lysine = [E2 ubiquitin-conjugating enzyme]-L-cysteine + N(6)-ubiquitinyl-[acceptor protein]-L-lysine.</text>
        <dbReference type="EC" id="2.3.2.26"/>
    </reaction>
</comment>
<evidence type="ECO:0000256" key="7">
    <source>
        <dbReference type="ARBA" id="ARBA00022559"/>
    </source>
</evidence>
<dbReference type="InterPro" id="IPR001128">
    <property type="entry name" value="Cyt_P450"/>
</dbReference>
<feature type="active site" description="Glycyl thioester intermediate" evidence="19">
    <location>
        <position position="4721"/>
    </location>
</feature>
<dbReference type="GO" id="GO:0005737">
    <property type="term" value="C:cytoplasm"/>
    <property type="evidence" value="ECO:0007669"/>
    <property type="project" value="TreeGrafter"/>
</dbReference>
<dbReference type="GO" id="GO:0000209">
    <property type="term" value="P:protein polyubiquitination"/>
    <property type="evidence" value="ECO:0007669"/>
    <property type="project" value="TreeGrafter"/>
</dbReference>
<evidence type="ECO:0000256" key="16">
    <source>
        <dbReference type="ARBA" id="ARBA00023242"/>
    </source>
</evidence>
<comment type="similarity">
    <text evidence="17">Belongs to the UPL family. TOM1/PTR1 subfamily.</text>
</comment>
<keyword evidence="18" id="KW-0349">Heme</keyword>
<feature type="compositionally biased region" description="Polar residues" evidence="20">
    <location>
        <begin position="2695"/>
        <end position="2704"/>
    </location>
</feature>
<feature type="region of interest" description="Disordered" evidence="20">
    <location>
        <begin position="1316"/>
        <end position="1376"/>
    </location>
</feature>
<reference evidence="22 23" key="1">
    <citation type="submission" date="2019-04" db="EMBL/GenBank/DDBJ databases">
        <title>Fungal friends and foes A comparative genomics study of 23 Aspergillus species from section Flavi.</title>
        <authorList>
            <consortium name="DOE Joint Genome Institute"/>
            <person name="Kjaerbolling I."/>
            <person name="Vesth T.C."/>
            <person name="Frisvad J.C."/>
            <person name="Nybo J.L."/>
            <person name="Theobald S."/>
            <person name="Kildgaard S."/>
            <person name="Petersen T.I."/>
            <person name="Kuo A."/>
            <person name="Sato A."/>
            <person name="Lyhne E.K."/>
            <person name="Kogle M.E."/>
            <person name="Wiebenga A."/>
            <person name="Kun R.S."/>
            <person name="Lubbers R.J."/>
            <person name="Makela M.R."/>
            <person name="Barry K."/>
            <person name="Chovatia M."/>
            <person name="Clum A."/>
            <person name="Daum C."/>
            <person name="Haridas S."/>
            <person name="He G."/>
            <person name="LaButti K."/>
            <person name="Lipzen A."/>
            <person name="Mondo S."/>
            <person name="Pangilinan J."/>
            <person name="Riley R."/>
            <person name="Salamov A."/>
            <person name="Simmons B.A."/>
            <person name="Magnuson J.K."/>
            <person name="Henrissat B."/>
            <person name="Mortensen U.H."/>
            <person name="Larsen T.O."/>
            <person name="De vries R.P."/>
            <person name="Grigoriev I.V."/>
            <person name="Machida M."/>
            <person name="Baker S.E."/>
            <person name="Andersen M.R."/>
        </authorList>
    </citation>
    <scope>NUCLEOTIDE SEQUENCE [LARGE SCALE GENOMIC DNA]</scope>
    <source>
        <strain evidence="22 23">CBS 117635</strain>
    </source>
</reference>
<keyword evidence="15" id="KW-0413">Isomerase</keyword>
<gene>
    <name evidence="22" type="ORF">BDV30DRAFT_226466</name>
</gene>
<keyword evidence="23" id="KW-1185">Reference proteome</keyword>
<keyword evidence="11" id="KW-0509">mRNA transport</keyword>
<feature type="region of interest" description="Disordered" evidence="20">
    <location>
        <begin position="3501"/>
        <end position="3560"/>
    </location>
</feature>
<keyword evidence="9 18" id="KW-0479">Metal-binding</keyword>
<dbReference type="GO" id="GO:0051028">
    <property type="term" value="P:mRNA transport"/>
    <property type="evidence" value="ECO:0007669"/>
    <property type="project" value="UniProtKB-KW"/>
</dbReference>
<keyword evidence="12" id="KW-0223">Dioxygenase</keyword>
<evidence type="ECO:0000256" key="20">
    <source>
        <dbReference type="SAM" id="MobiDB-lite"/>
    </source>
</evidence>
<evidence type="ECO:0000256" key="2">
    <source>
        <dbReference type="ARBA" id="ARBA00000885"/>
    </source>
</evidence>
<feature type="compositionally biased region" description="Polar residues" evidence="20">
    <location>
        <begin position="4080"/>
        <end position="4091"/>
    </location>
</feature>
<dbReference type="Gene3D" id="1.10.630.10">
    <property type="entry name" value="Cytochrome P450"/>
    <property type="match status" value="1"/>
</dbReference>
<dbReference type="FunFam" id="3.90.1750.10:FF:000003">
    <property type="entry name" value="E3 ubiquitin-protein ligase UPL1"/>
    <property type="match status" value="1"/>
</dbReference>
<dbReference type="CDD" id="cd00078">
    <property type="entry name" value="HECTc"/>
    <property type="match status" value="1"/>
</dbReference>
<dbReference type="FunFam" id="3.30.2160.10:FF:000001">
    <property type="entry name" value="E3 ubiquitin-protein ligase NEDD4-like"/>
    <property type="match status" value="1"/>
</dbReference>
<dbReference type="Pfam" id="PF14377">
    <property type="entry name" value="UBM"/>
    <property type="match status" value="3"/>
</dbReference>
<keyword evidence="10 19" id="KW-0833">Ubl conjugation pathway</keyword>
<dbReference type="InterPro" id="IPR037120">
    <property type="entry name" value="Haem_peroxidase_sf_animal"/>
</dbReference>
<evidence type="ECO:0000256" key="13">
    <source>
        <dbReference type="ARBA" id="ARBA00023002"/>
    </source>
</evidence>
<dbReference type="PANTHER" id="PTHR11254:SF67">
    <property type="entry name" value="E3 UBIQUITIN-PROTEIN LIGASE HUWE1"/>
    <property type="match status" value="1"/>
</dbReference>
<dbReference type="GO" id="GO:0046394">
    <property type="term" value="P:carboxylic acid biosynthetic process"/>
    <property type="evidence" value="ECO:0007669"/>
    <property type="project" value="UniProtKB-ARBA"/>
</dbReference>
<feature type="region of interest" description="Disordered" evidence="20">
    <location>
        <begin position="3114"/>
        <end position="3159"/>
    </location>
</feature>
<feature type="compositionally biased region" description="Low complexity" evidence="20">
    <location>
        <begin position="4046"/>
        <end position="4056"/>
    </location>
</feature>
<dbReference type="Gene3D" id="3.90.1750.10">
    <property type="entry name" value="Hect, E3 ligase catalytic domains"/>
    <property type="match status" value="1"/>
</dbReference>
<dbReference type="InterPro" id="IPR010314">
    <property type="entry name" value="E3_Ub_ligase_DUF913"/>
</dbReference>
<dbReference type="FunFam" id="1.10.630.10:FF:000058">
    <property type="entry name" value="Fatty acid oxygenase"/>
    <property type="match status" value="1"/>
</dbReference>
<evidence type="ECO:0000256" key="10">
    <source>
        <dbReference type="ARBA" id="ARBA00022786"/>
    </source>
</evidence>
<feature type="compositionally biased region" description="Polar residues" evidence="20">
    <location>
        <begin position="3120"/>
        <end position="3134"/>
    </location>
</feature>
<keyword evidence="7" id="KW-0575">Peroxidase</keyword>
<dbReference type="Pfam" id="PF00067">
    <property type="entry name" value="p450"/>
    <property type="match status" value="1"/>
</dbReference>
<feature type="compositionally biased region" description="Basic and acidic residues" evidence="20">
    <location>
        <begin position="4101"/>
        <end position="4114"/>
    </location>
</feature>
<feature type="region of interest" description="Disordered" evidence="20">
    <location>
        <begin position="1261"/>
        <end position="1285"/>
    </location>
</feature>
<accession>A0A5N6J5X5</accession>
<dbReference type="PROSITE" id="PS50292">
    <property type="entry name" value="PEROXIDASE_3"/>
    <property type="match status" value="1"/>
</dbReference>
<comment type="subunit">
    <text evidence="5">Homotetramer.</text>
</comment>
<dbReference type="Pfam" id="PF06012">
    <property type="entry name" value="DUF908"/>
    <property type="match status" value="1"/>
</dbReference>
<feature type="compositionally biased region" description="Basic and acidic residues" evidence="20">
    <location>
        <begin position="2705"/>
        <end position="2721"/>
    </location>
</feature>
<keyword evidence="6" id="KW-0813">Transport</keyword>
<organism evidence="22 23">
    <name type="scientific">Aspergillus minisclerotigenes</name>
    <dbReference type="NCBI Taxonomy" id="656917"/>
    <lineage>
        <taxon>Eukaryota</taxon>
        <taxon>Fungi</taxon>
        <taxon>Dikarya</taxon>
        <taxon>Ascomycota</taxon>
        <taxon>Pezizomycotina</taxon>
        <taxon>Eurotiomycetes</taxon>
        <taxon>Eurotiomycetidae</taxon>
        <taxon>Eurotiales</taxon>
        <taxon>Aspergillaceae</taxon>
        <taxon>Aspergillus</taxon>
        <taxon>Aspergillus subgen. Circumdati</taxon>
    </lineage>
</organism>
<dbReference type="InterPro" id="IPR010309">
    <property type="entry name" value="E3_Ub_ligase_DUF908"/>
</dbReference>
<feature type="compositionally biased region" description="Polar residues" evidence="20">
    <location>
        <begin position="1316"/>
        <end position="1325"/>
    </location>
</feature>
<evidence type="ECO:0000256" key="19">
    <source>
        <dbReference type="PROSITE-ProRule" id="PRU00104"/>
    </source>
</evidence>
<dbReference type="UniPathway" id="UPA00143"/>
<evidence type="ECO:0000256" key="15">
    <source>
        <dbReference type="ARBA" id="ARBA00023235"/>
    </source>
</evidence>
<evidence type="ECO:0000256" key="12">
    <source>
        <dbReference type="ARBA" id="ARBA00022964"/>
    </source>
</evidence>
<feature type="compositionally biased region" description="Acidic residues" evidence="20">
    <location>
        <begin position="3512"/>
        <end position="3557"/>
    </location>
</feature>
<evidence type="ECO:0000256" key="18">
    <source>
        <dbReference type="PIRSR" id="PIRSR619791-2"/>
    </source>
</evidence>
<dbReference type="InterPro" id="IPR036396">
    <property type="entry name" value="Cyt_P450_sf"/>
</dbReference>
<dbReference type="CDD" id="cd09817">
    <property type="entry name" value="linoleate_diol_synthase_like"/>
    <property type="match status" value="1"/>
</dbReference>
<feature type="region of interest" description="Disordered" evidence="20">
    <location>
        <begin position="3719"/>
        <end position="3746"/>
    </location>
</feature>
<feature type="region of interest" description="Disordered" evidence="20">
    <location>
        <begin position="2211"/>
        <end position="2264"/>
    </location>
</feature>
<dbReference type="Pfam" id="PF06025">
    <property type="entry name" value="DUF913"/>
    <property type="match status" value="1"/>
</dbReference>
<feature type="compositionally biased region" description="Basic and acidic residues" evidence="20">
    <location>
        <begin position="1275"/>
        <end position="1285"/>
    </location>
</feature>
<dbReference type="GO" id="GO:0004497">
    <property type="term" value="F:monooxygenase activity"/>
    <property type="evidence" value="ECO:0007669"/>
    <property type="project" value="InterPro"/>
</dbReference>
<dbReference type="GO" id="GO:0016705">
    <property type="term" value="F:oxidoreductase activity, acting on paired donors, with incorporation or reduction of molecular oxygen"/>
    <property type="evidence" value="ECO:0007669"/>
    <property type="project" value="InterPro"/>
</dbReference>
<feature type="region of interest" description="Disordered" evidence="20">
    <location>
        <begin position="2579"/>
        <end position="2604"/>
    </location>
</feature>
<dbReference type="GO" id="GO:0005506">
    <property type="term" value="F:iron ion binding"/>
    <property type="evidence" value="ECO:0007669"/>
    <property type="project" value="InterPro"/>
</dbReference>
<evidence type="ECO:0000313" key="23">
    <source>
        <dbReference type="Proteomes" id="UP000326289"/>
    </source>
</evidence>
<dbReference type="PANTHER" id="PTHR11254">
    <property type="entry name" value="HECT DOMAIN UBIQUITIN-PROTEIN LIGASE"/>
    <property type="match status" value="1"/>
</dbReference>
<dbReference type="PROSITE" id="PS50237">
    <property type="entry name" value="HECT"/>
    <property type="match status" value="1"/>
</dbReference>
<feature type="compositionally biased region" description="Polar residues" evidence="20">
    <location>
        <begin position="1778"/>
        <end position="1795"/>
    </location>
</feature>
<feature type="compositionally biased region" description="Low complexity" evidence="20">
    <location>
        <begin position="1331"/>
        <end position="1340"/>
    </location>
</feature>
<dbReference type="PRINTS" id="PR00457">
    <property type="entry name" value="ANPEROXIDASE"/>
</dbReference>
<feature type="compositionally biased region" description="Low complexity" evidence="20">
    <location>
        <begin position="4064"/>
        <end position="4075"/>
    </location>
</feature>
<evidence type="ECO:0000313" key="22">
    <source>
        <dbReference type="EMBL" id="KAB8273639.1"/>
    </source>
</evidence>
<dbReference type="InterPro" id="IPR035983">
    <property type="entry name" value="Hect_E3_ubiquitin_ligase"/>
</dbReference>
<dbReference type="GO" id="GO:0052878">
    <property type="term" value="F:linoleate 8R-lipoxygenase activity"/>
    <property type="evidence" value="ECO:0007669"/>
    <property type="project" value="UniProtKB-EC"/>
</dbReference>
<dbReference type="Gene3D" id="1.10.640.10">
    <property type="entry name" value="Haem peroxidase domain superfamily, animal type"/>
    <property type="match status" value="1"/>
</dbReference>
<dbReference type="InterPro" id="IPR050409">
    <property type="entry name" value="E3_ubiq-protein_ligase"/>
</dbReference>
<evidence type="ECO:0000259" key="21">
    <source>
        <dbReference type="PROSITE" id="PS50237"/>
    </source>
</evidence>
<dbReference type="Pfam" id="PF00632">
    <property type="entry name" value="HECT"/>
    <property type="match status" value="1"/>
</dbReference>
<dbReference type="CDD" id="cd20612">
    <property type="entry name" value="CYP_LDS-like_C"/>
    <property type="match status" value="1"/>
</dbReference>
<dbReference type="Gene3D" id="3.30.2410.10">
    <property type="entry name" value="Hect, E3 ligase catalytic domain"/>
    <property type="match status" value="1"/>
</dbReference>
<feature type="region of interest" description="Disordered" evidence="20">
    <location>
        <begin position="4020"/>
        <end position="4124"/>
    </location>
</feature>
<keyword evidence="14 18" id="KW-0408">Iron</keyword>
<keyword evidence="16" id="KW-0539">Nucleus</keyword>
<dbReference type="Pfam" id="PF03098">
    <property type="entry name" value="An_peroxidase"/>
    <property type="match status" value="1"/>
</dbReference>
<feature type="domain" description="HECT" evidence="21">
    <location>
        <begin position="4418"/>
        <end position="4754"/>
    </location>
</feature>
<dbReference type="InterPro" id="IPR000569">
    <property type="entry name" value="HECT_dom"/>
</dbReference>
<dbReference type="EMBL" id="ML732794">
    <property type="protein sequence ID" value="KAB8273639.1"/>
    <property type="molecule type" value="Genomic_DNA"/>
</dbReference>
<dbReference type="GO" id="GO:0006979">
    <property type="term" value="P:response to oxidative stress"/>
    <property type="evidence" value="ECO:0007669"/>
    <property type="project" value="InterPro"/>
</dbReference>
<dbReference type="SUPFAM" id="SSF48264">
    <property type="entry name" value="Cytochrome P450"/>
    <property type="match status" value="1"/>
</dbReference>
<name>A0A5N6J5X5_9EURO</name>
<dbReference type="GO" id="GO:0004601">
    <property type="term" value="F:peroxidase activity"/>
    <property type="evidence" value="ECO:0007669"/>
    <property type="project" value="UniProtKB-KW"/>
</dbReference>
<dbReference type="FunFam" id="1.10.640.10:FF:000005">
    <property type="entry name" value="Fatty acid oxygenase"/>
    <property type="match status" value="1"/>
</dbReference>
<evidence type="ECO:0000256" key="9">
    <source>
        <dbReference type="ARBA" id="ARBA00022723"/>
    </source>
</evidence>
<feature type="compositionally biased region" description="Polar residues" evidence="20">
    <location>
        <begin position="1352"/>
        <end position="1370"/>
    </location>
</feature>
<evidence type="ECO:0000256" key="1">
    <source>
        <dbReference type="ARBA" id="ARBA00000699"/>
    </source>
</evidence>
<evidence type="ECO:0000256" key="4">
    <source>
        <dbReference type="ARBA" id="ARBA00004906"/>
    </source>
</evidence>
<feature type="compositionally biased region" description="Acidic residues" evidence="20">
    <location>
        <begin position="3343"/>
        <end position="3386"/>
    </location>
</feature>
<feature type="compositionally biased region" description="Polar residues" evidence="20">
    <location>
        <begin position="2220"/>
        <end position="2229"/>
    </location>
</feature>
<dbReference type="InterPro" id="IPR025527">
    <property type="entry name" value="HUWE1/Rev1_UBM"/>
</dbReference>
<feature type="compositionally biased region" description="Polar residues" evidence="20">
    <location>
        <begin position="2679"/>
        <end position="2688"/>
    </location>
</feature>
<dbReference type="InterPro" id="IPR017972">
    <property type="entry name" value="Cyt_P450_CS"/>
</dbReference>